<keyword evidence="1" id="KW-1133">Transmembrane helix</keyword>
<evidence type="ECO:0000313" key="2">
    <source>
        <dbReference type="EMBL" id="MPM59559.1"/>
    </source>
</evidence>
<protein>
    <submittedName>
        <fullName evidence="2">Uncharacterized protein</fullName>
    </submittedName>
</protein>
<name>A0A645B2B9_9ZZZZ</name>
<gene>
    <name evidence="2" type="ORF">SDC9_106403</name>
</gene>
<feature type="transmembrane region" description="Helical" evidence="1">
    <location>
        <begin position="35"/>
        <end position="57"/>
    </location>
</feature>
<keyword evidence="1" id="KW-0472">Membrane</keyword>
<dbReference type="AlphaFoldDB" id="A0A645B2B9"/>
<dbReference type="EMBL" id="VSSQ01017351">
    <property type="protein sequence ID" value="MPM59559.1"/>
    <property type="molecule type" value="Genomic_DNA"/>
</dbReference>
<proteinExistence type="predicted"/>
<reference evidence="2" key="1">
    <citation type="submission" date="2019-08" db="EMBL/GenBank/DDBJ databases">
        <authorList>
            <person name="Kucharzyk K."/>
            <person name="Murdoch R.W."/>
            <person name="Higgins S."/>
            <person name="Loffler F."/>
        </authorList>
    </citation>
    <scope>NUCLEOTIDE SEQUENCE</scope>
</reference>
<sequence length="74" mass="8256">MKKGKLIAPIVVAVIFSLWFFSWLAICITTPEMPFLAKLIGTLVSLALIGTTIFVLVERIKEIRSGEEDDLGKY</sequence>
<keyword evidence="1" id="KW-0812">Transmembrane</keyword>
<organism evidence="2">
    <name type="scientific">bioreactor metagenome</name>
    <dbReference type="NCBI Taxonomy" id="1076179"/>
    <lineage>
        <taxon>unclassified sequences</taxon>
        <taxon>metagenomes</taxon>
        <taxon>ecological metagenomes</taxon>
    </lineage>
</organism>
<feature type="transmembrane region" description="Helical" evidence="1">
    <location>
        <begin position="7"/>
        <end position="29"/>
    </location>
</feature>
<evidence type="ECO:0000256" key="1">
    <source>
        <dbReference type="SAM" id="Phobius"/>
    </source>
</evidence>
<accession>A0A645B2B9</accession>
<comment type="caution">
    <text evidence="2">The sequence shown here is derived from an EMBL/GenBank/DDBJ whole genome shotgun (WGS) entry which is preliminary data.</text>
</comment>